<sequence length="242" mass="26119">MSDIWAMPSGVPDLPPGQVHVWRLRTDRDPRLGAALLSAEERRRADAFRTDLLRARYVVAHAALRLLLGRAIDIPADRLRLRRNSWGKPELAEGDLRFNLSHSGPWALVALARGIEVGVDVEAVSHPPPMEVAGIAYSAVERAALAGLSGPALAAAFYAIWTRKEALSKGISRGFSFDFTGFTVSADPAERTSRPVLPPDLAGTDWHLHDLPPVEGATAALAVPAAGLEISTWCFEPGLWGL</sequence>
<feature type="domain" description="4'-phosphopantetheinyl transferase" evidence="3">
    <location>
        <begin position="117"/>
        <end position="209"/>
    </location>
</feature>
<dbReference type="Pfam" id="PF22624">
    <property type="entry name" value="AASDHPPT_N"/>
    <property type="match status" value="1"/>
</dbReference>
<dbReference type="Pfam" id="PF01648">
    <property type="entry name" value="ACPS"/>
    <property type="match status" value="1"/>
</dbReference>
<dbReference type="InterPro" id="IPR037143">
    <property type="entry name" value="4-PPantetheinyl_Trfase_dom_sf"/>
</dbReference>
<keyword evidence="6" id="KW-1185">Reference proteome</keyword>
<dbReference type="InterPro" id="IPR008278">
    <property type="entry name" value="4-PPantetheinyl_Trfase_dom"/>
</dbReference>
<evidence type="ECO:0000256" key="1">
    <source>
        <dbReference type="ARBA" id="ARBA00010990"/>
    </source>
</evidence>
<dbReference type="OrthoDB" id="9808281at2"/>
<comment type="caution">
    <text evidence="5">The sequence shown here is derived from an EMBL/GenBank/DDBJ whole genome shotgun (WGS) entry which is preliminary data.</text>
</comment>
<evidence type="ECO:0000256" key="2">
    <source>
        <dbReference type="ARBA" id="ARBA00022679"/>
    </source>
</evidence>
<name>A0A211ZT94_9PROT</name>
<dbReference type="Proteomes" id="UP000196655">
    <property type="component" value="Unassembled WGS sequence"/>
</dbReference>
<protein>
    <submittedName>
        <fullName evidence="5">Uncharacterized protein</fullName>
    </submittedName>
</protein>
<proteinExistence type="inferred from homology"/>
<reference evidence="6" key="1">
    <citation type="submission" date="2017-05" db="EMBL/GenBank/DDBJ databases">
        <authorList>
            <person name="Macchi M."/>
            <person name="Festa S."/>
            <person name="Coppotelli B.M."/>
            <person name="Morelli I.S."/>
        </authorList>
    </citation>
    <scope>NUCLEOTIDE SEQUENCE [LARGE SCALE GENOMIC DNA]</scope>
    <source>
        <strain evidence="6">I</strain>
    </source>
</reference>
<dbReference type="PANTHER" id="PTHR12215">
    <property type="entry name" value="PHOSPHOPANTETHEINE TRANSFERASE"/>
    <property type="match status" value="1"/>
</dbReference>
<accession>A0A211ZT94</accession>
<dbReference type="GO" id="GO:0005829">
    <property type="term" value="C:cytosol"/>
    <property type="evidence" value="ECO:0007669"/>
    <property type="project" value="TreeGrafter"/>
</dbReference>
<dbReference type="RefSeq" id="WP_088149843.1">
    <property type="nucleotide sequence ID" value="NZ_NHON01000005.1"/>
</dbReference>
<dbReference type="InterPro" id="IPR055066">
    <property type="entry name" value="AASDHPPT_N"/>
</dbReference>
<dbReference type="GO" id="GO:0019878">
    <property type="term" value="P:lysine biosynthetic process via aminoadipic acid"/>
    <property type="evidence" value="ECO:0007669"/>
    <property type="project" value="TreeGrafter"/>
</dbReference>
<dbReference type="GO" id="GO:0000287">
    <property type="term" value="F:magnesium ion binding"/>
    <property type="evidence" value="ECO:0007669"/>
    <property type="project" value="InterPro"/>
</dbReference>
<organism evidence="5 6">
    <name type="scientific">Inquilinus limosus</name>
    <dbReference type="NCBI Taxonomy" id="171674"/>
    <lineage>
        <taxon>Bacteria</taxon>
        <taxon>Pseudomonadati</taxon>
        <taxon>Pseudomonadota</taxon>
        <taxon>Alphaproteobacteria</taxon>
        <taxon>Rhodospirillales</taxon>
        <taxon>Rhodospirillaceae</taxon>
        <taxon>Inquilinus</taxon>
    </lineage>
</organism>
<dbReference type="EMBL" id="NHON01000005">
    <property type="protein sequence ID" value="OWJ68424.1"/>
    <property type="molecule type" value="Genomic_DNA"/>
</dbReference>
<comment type="similarity">
    <text evidence="1">Belongs to the P-Pant transferase superfamily. Gsp/Sfp/HetI/AcpT family.</text>
</comment>
<dbReference type="SUPFAM" id="SSF56214">
    <property type="entry name" value="4'-phosphopantetheinyl transferase"/>
    <property type="match status" value="2"/>
</dbReference>
<dbReference type="Gene3D" id="3.90.470.20">
    <property type="entry name" value="4'-phosphopantetheinyl transferase domain"/>
    <property type="match status" value="1"/>
</dbReference>
<dbReference type="STRING" id="1122125.GCA_000423185_03911"/>
<evidence type="ECO:0000313" key="5">
    <source>
        <dbReference type="EMBL" id="OWJ68424.1"/>
    </source>
</evidence>
<gene>
    <name evidence="5" type="ORF">BWR60_04680</name>
</gene>
<dbReference type="PANTHER" id="PTHR12215:SF10">
    <property type="entry name" value="L-AMINOADIPATE-SEMIALDEHYDE DEHYDROGENASE-PHOSPHOPANTETHEINYL TRANSFERASE"/>
    <property type="match status" value="1"/>
</dbReference>
<dbReference type="InterPro" id="IPR050559">
    <property type="entry name" value="P-Pant_transferase_sf"/>
</dbReference>
<dbReference type="GO" id="GO:0008897">
    <property type="term" value="F:holo-[acyl-carrier-protein] synthase activity"/>
    <property type="evidence" value="ECO:0007669"/>
    <property type="project" value="InterPro"/>
</dbReference>
<feature type="domain" description="4'-phosphopantetheinyl transferase N-terminal" evidence="4">
    <location>
        <begin position="34"/>
        <end position="110"/>
    </location>
</feature>
<keyword evidence="2" id="KW-0808">Transferase</keyword>
<evidence type="ECO:0000259" key="4">
    <source>
        <dbReference type="Pfam" id="PF22624"/>
    </source>
</evidence>
<evidence type="ECO:0000259" key="3">
    <source>
        <dbReference type="Pfam" id="PF01648"/>
    </source>
</evidence>
<evidence type="ECO:0000313" key="6">
    <source>
        <dbReference type="Proteomes" id="UP000196655"/>
    </source>
</evidence>
<dbReference type="AlphaFoldDB" id="A0A211ZT94"/>